<dbReference type="AlphaFoldDB" id="A0AAE0GX41"/>
<evidence type="ECO:0000313" key="1">
    <source>
        <dbReference type="EMBL" id="KAK3285795.1"/>
    </source>
</evidence>
<organism evidence="1 2">
    <name type="scientific">Cymbomonas tetramitiformis</name>
    <dbReference type="NCBI Taxonomy" id="36881"/>
    <lineage>
        <taxon>Eukaryota</taxon>
        <taxon>Viridiplantae</taxon>
        <taxon>Chlorophyta</taxon>
        <taxon>Pyramimonadophyceae</taxon>
        <taxon>Pyramimonadales</taxon>
        <taxon>Pyramimonadaceae</taxon>
        <taxon>Cymbomonas</taxon>
    </lineage>
</organism>
<dbReference type="EMBL" id="LGRX02001630">
    <property type="protein sequence ID" value="KAK3285795.1"/>
    <property type="molecule type" value="Genomic_DNA"/>
</dbReference>
<reference evidence="1 2" key="1">
    <citation type="journal article" date="2015" name="Genome Biol. Evol.">
        <title>Comparative Genomics of a Bacterivorous Green Alga Reveals Evolutionary Causalities and Consequences of Phago-Mixotrophic Mode of Nutrition.</title>
        <authorList>
            <person name="Burns J.A."/>
            <person name="Paasch A."/>
            <person name="Narechania A."/>
            <person name="Kim E."/>
        </authorList>
    </citation>
    <scope>NUCLEOTIDE SEQUENCE [LARGE SCALE GENOMIC DNA]</scope>
    <source>
        <strain evidence="1 2">PLY_AMNH</strain>
    </source>
</reference>
<accession>A0AAE0GX41</accession>
<gene>
    <name evidence="1" type="ORF">CYMTET_6611</name>
</gene>
<name>A0AAE0GX41_9CHLO</name>
<sequence>MSGVAAGESVARGLSSRNARRIRRSARRANVKLCSARSSRNTTRYSGDTYGDFSCGLGQNMPEIGYAVVVGVGRLNLLVAVAKTSNERKLWGGVLSLGEYHSTKLRPVAHAVGVGHTLDLVA</sequence>
<comment type="caution">
    <text evidence="1">The sequence shown here is derived from an EMBL/GenBank/DDBJ whole genome shotgun (WGS) entry which is preliminary data.</text>
</comment>
<protein>
    <submittedName>
        <fullName evidence="1">Uncharacterized protein</fullName>
    </submittedName>
</protein>
<keyword evidence="2" id="KW-1185">Reference proteome</keyword>
<proteinExistence type="predicted"/>
<evidence type="ECO:0000313" key="2">
    <source>
        <dbReference type="Proteomes" id="UP001190700"/>
    </source>
</evidence>
<dbReference type="Proteomes" id="UP001190700">
    <property type="component" value="Unassembled WGS sequence"/>
</dbReference>